<feature type="binding site" description="axial binding residue" evidence="9">
    <location>
        <position position="86"/>
    </location>
    <ligand>
        <name>heme</name>
        <dbReference type="ChEBI" id="CHEBI:30413"/>
    </ligand>
    <ligandPart>
        <name>Fe</name>
        <dbReference type="ChEBI" id="CHEBI:18248"/>
    </ligandPart>
</feature>
<keyword evidence="12" id="KW-1185">Reference proteome</keyword>
<dbReference type="AlphaFoldDB" id="A0AAE0K2E3"/>
<evidence type="ECO:0000256" key="1">
    <source>
        <dbReference type="ARBA" id="ARBA00004589"/>
    </source>
</evidence>
<keyword evidence="8" id="KW-0449">Lipoprotein</keyword>
<evidence type="ECO:0000313" key="12">
    <source>
        <dbReference type="Proteomes" id="UP001285441"/>
    </source>
</evidence>
<evidence type="ECO:0000256" key="5">
    <source>
        <dbReference type="ARBA" id="ARBA00022622"/>
    </source>
</evidence>
<keyword evidence="7 9" id="KW-1015">Disulfide bond</keyword>
<comment type="subcellular location">
    <subcellularLocation>
        <location evidence="1">Membrane</location>
        <topology evidence="1">Lipid-anchor</topology>
        <topology evidence="1">GPI-anchor</topology>
    </subcellularLocation>
    <subcellularLocation>
        <location evidence="2">Secreted</location>
    </subcellularLocation>
</comment>
<keyword evidence="5" id="KW-0325">Glycoprotein</keyword>
<evidence type="ECO:0000256" key="3">
    <source>
        <dbReference type="ARBA" id="ARBA00010031"/>
    </source>
</evidence>
<dbReference type="EMBL" id="JAULSW010000010">
    <property type="protein sequence ID" value="KAK3368335.1"/>
    <property type="molecule type" value="Genomic_DNA"/>
</dbReference>
<dbReference type="InterPro" id="IPR008427">
    <property type="entry name" value="Extracellular_membr_CFEM_dom"/>
</dbReference>
<feature type="disulfide bond" evidence="9">
    <location>
        <begin position="72"/>
        <end position="103"/>
    </location>
</feature>
<protein>
    <recommendedName>
        <fullName evidence="10">CFEM domain-containing protein</fullName>
    </recommendedName>
</protein>
<feature type="disulfide bond" evidence="9">
    <location>
        <begin position="68"/>
        <end position="108"/>
    </location>
</feature>
<evidence type="ECO:0000256" key="6">
    <source>
        <dbReference type="ARBA" id="ARBA00022729"/>
    </source>
</evidence>
<gene>
    <name evidence="11" type="ORF">B0H63DRAFT_488306</name>
</gene>
<proteinExistence type="inferred from homology"/>
<accession>A0AAE0K2E3</accession>
<feature type="disulfide bond" evidence="9">
    <location>
        <begin position="82"/>
        <end position="89"/>
    </location>
</feature>
<sequence>MFMRDGGSFLSRKQSKMSLPKFSAPTRPVISPLYLFWSLFAFLALVIAQAPSLPSSSAIAVVGSLPVCAQTCITAAFSFCHCPLADFDCFCTCPNVAAFATTCTSQRCSADALSQAARDALDVICPKPSSSSSSLSSFSTTIVSWTLTTSITTTTPPIPSTTTRPCFNSTYGNGTMKANATNATCPGSVVVAGVGALEMSWNMVWTSSLLVVGLVSLLSV</sequence>
<dbReference type="GO" id="GO:0098552">
    <property type="term" value="C:side of membrane"/>
    <property type="evidence" value="ECO:0007669"/>
    <property type="project" value="UniProtKB-KW"/>
</dbReference>
<dbReference type="Pfam" id="PF05730">
    <property type="entry name" value="CFEM"/>
    <property type="match status" value="1"/>
</dbReference>
<dbReference type="GO" id="GO:0046872">
    <property type="term" value="F:metal ion binding"/>
    <property type="evidence" value="ECO:0007669"/>
    <property type="project" value="UniProtKB-UniRule"/>
</dbReference>
<evidence type="ECO:0000256" key="2">
    <source>
        <dbReference type="ARBA" id="ARBA00004613"/>
    </source>
</evidence>
<evidence type="ECO:0000256" key="4">
    <source>
        <dbReference type="ARBA" id="ARBA00022525"/>
    </source>
</evidence>
<keyword evidence="9" id="KW-0408">Iron</keyword>
<comment type="caution">
    <text evidence="9">Lacks conserved residue(s) required for the propagation of feature annotation.</text>
</comment>
<dbReference type="PROSITE" id="PS52012">
    <property type="entry name" value="CFEM"/>
    <property type="match status" value="1"/>
</dbReference>
<dbReference type="GO" id="GO:0005576">
    <property type="term" value="C:extracellular region"/>
    <property type="evidence" value="ECO:0007669"/>
    <property type="project" value="UniProtKB-SubCell"/>
</dbReference>
<keyword evidence="9" id="KW-0349">Heme</keyword>
<organism evidence="11 12">
    <name type="scientific">Podospora didyma</name>
    <dbReference type="NCBI Taxonomy" id="330526"/>
    <lineage>
        <taxon>Eukaryota</taxon>
        <taxon>Fungi</taxon>
        <taxon>Dikarya</taxon>
        <taxon>Ascomycota</taxon>
        <taxon>Pezizomycotina</taxon>
        <taxon>Sordariomycetes</taxon>
        <taxon>Sordariomycetidae</taxon>
        <taxon>Sordariales</taxon>
        <taxon>Podosporaceae</taxon>
        <taxon>Podospora</taxon>
    </lineage>
</organism>
<comment type="caution">
    <text evidence="11">The sequence shown here is derived from an EMBL/GenBank/DDBJ whole genome shotgun (WGS) entry which is preliminary data.</text>
</comment>
<reference evidence="11" key="2">
    <citation type="submission" date="2023-06" db="EMBL/GenBank/DDBJ databases">
        <authorList>
            <consortium name="Lawrence Berkeley National Laboratory"/>
            <person name="Haridas S."/>
            <person name="Hensen N."/>
            <person name="Bonometti L."/>
            <person name="Westerberg I."/>
            <person name="Brannstrom I.O."/>
            <person name="Guillou S."/>
            <person name="Cros-Aarteil S."/>
            <person name="Calhoun S."/>
            <person name="Kuo A."/>
            <person name="Mondo S."/>
            <person name="Pangilinan J."/>
            <person name="Riley R."/>
            <person name="LaButti K."/>
            <person name="Andreopoulos B."/>
            <person name="Lipzen A."/>
            <person name="Chen C."/>
            <person name="Yanf M."/>
            <person name="Daum C."/>
            <person name="Ng V."/>
            <person name="Clum A."/>
            <person name="Steindorff A."/>
            <person name="Ohm R."/>
            <person name="Martin F."/>
            <person name="Silar P."/>
            <person name="Natvig D."/>
            <person name="Lalanne C."/>
            <person name="Gautier V."/>
            <person name="Ament-velasquez S.L."/>
            <person name="Kruys A."/>
            <person name="Hutchinson M.I."/>
            <person name="Powell A.J."/>
            <person name="Barry K."/>
            <person name="Miller A.N."/>
            <person name="Grigoriev I.V."/>
            <person name="Debuchy R."/>
            <person name="Gladieux P."/>
            <person name="Thoren M.H."/>
            <person name="Johannesson H."/>
        </authorList>
    </citation>
    <scope>NUCLEOTIDE SEQUENCE</scope>
    <source>
        <strain evidence="11">CBS 232.78</strain>
    </source>
</reference>
<keyword evidence="5" id="KW-0472">Membrane</keyword>
<reference evidence="11" key="1">
    <citation type="journal article" date="2023" name="Mol. Phylogenet. Evol.">
        <title>Genome-scale phylogeny and comparative genomics of the fungal order Sordariales.</title>
        <authorList>
            <person name="Hensen N."/>
            <person name="Bonometti L."/>
            <person name="Westerberg I."/>
            <person name="Brannstrom I.O."/>
            <person name="Guillou S."/>
            <person name="Cros-Aarteil S."/>
            <person name="Calhoun S."/>
            <person name="Haridas S."/>
            <person name="Kuo A."/>
            <person name="Mondo S."/>
            <person name="Pangilinan J."/>
            <person name="Riley R."/>
            <person name="LaButti K."/>
            <person name="Andreopoulos B."/>
            <person name="Lipzen A."/>
            <person name="Chen C."/>
            <person name="Yan M."/>
            <person name="Daum C."/>
            <person name="Ng V."/>
            <person name="Clum A."/>
            <person name="Steindorff A."/>
            <person name="Ohm R.A."/>
            <person name="Martin F."/>
            <person name="Silar P."/>
            <person name="Natvig D.O."/>
            <person name="Lalanne C."/>
            <person name="Gautier V."/>
            <person name="Ament-Velasquez S.L."/>
            <person name="Kruys A."/>
            <person name="Hutchinson M.I."/>
            <person name="Powell A.J."/>
            <person name="Barry K."/>
            <person name="Miller A.N."/>
            <person name="Grigoriev I.V."/>
            <person name="Debuchy R."/>
            <person name="Gladieux P."/>
            <person name="Hiltunen Thoren M."/>
            <person name="Johannesson H."/>
        </authorList>
    </citation>
    <scope>NUCLEOTIDE SEQUENCE</scope>
    <source>
        <strain evidence="11">CBS 232.78</strain>
    </source>
</reference>
<keyword evidence="4" id="KW-0964">Secreted</keyword>
<keyword evidence="5" id="KW-0336">GPI-anchor</keyword>
<dbReference type="Proteomes" id="UP001285441">
    <property type="component" value="Unassembled WGS sequence"/>
</dbReference>
<comment type="similarity">
    <text evidence="3">Belongs to the RBT5 family.</text>
</comment>
<evidence type="ECO:0000313" key="11">
    <source>
        <dbReference type="EMBL" id="KAK3368335.1"/>
    </source>
</evidence>
<name>A0AAE0K2E3_9PEZI</name>
<evidence type="ECO:0000256" key="7">
    <source>
        <dbReference type="ARBA" id="ARBA00023157"/>
    </source>
</evidence>
<keyword evidence="9" id="KW-0479">Metal-binding</keyword>
<evidence type="ECO:0000256" key="9">
    <source>
        <dbReference type="PROSITE-ProRule" id="PRU01356"/>
    </source>
</evidence>
<feature type="domain" description="CFEM" evidence="10">
    <location>
        <begin position="40"/>
        <end position="152"/>
    </location>
</feature>
<keyword evidence="6" id="KW-0732">Signal</keyword>
<evidence type="ECO:0000256" key="8">
    <source>
        <dbReference type="ARBA" id="ARBA00023288"/>
    </source>
</evidence>
<evidence type="ECO:0000259" key="10">
    <source>
        <dbReference type="PROSITE" id="PS52012"/>
    </source>
</evidence>